<dbReference type="GO" id="GO:0006310">
    <property type="term" value="P:DNA recombination"/>
    <property type="evidence" value="ECO:0007669"/>
    <property type="project" value="TreeGrafter"/>
</dbReference>
<dbReference type="Gene3D" id="3.40.50.300">
    <property type="entry name" value="P-loop containing nucleotide triphosphate hydrolases"/>
    <property type="match status" value="1"/>
</dbReference>
<dbReference type="EC" id="5.6.2.4" evidence="5"/>
<protein>
    <recommendedName>
        <fullName evidence="5">DNA 3'-5' helicase</fullName>
        <ecNumber evidence="5">5.6.2.4</ecNumber>
    </recommendedName>
</protein>
<gene>
    <name evidence="6" type="ORF">PAXRUDRAFT_763981</name>
</gene>
<sequence>MKLGGEFEKLLTKPEFASQNLGFVFDKAHCIASWGEFHPEYKELQCLWHILPCCVPFIITSATLTPETLAEVKKLLHMGSNNLLTIHASTNHPNIQLCSENQIHTVDLC</sequence>
<evidence type="ECO:0000256" key="2">
    <source>
        <dbReference type="ARBA" id="ARBA00023125"/>
    </source>
</evidence>
<evidence type="ECO:0000313" key="6">
    <source>
        <dbReference type="EMBL" id="KIK80901.1"/>
    </source>
</evidence>
<dbReference type="InParanoid" id="A0A0D0DAE9"/>
<reference evidence="6 7" key="1">
    <citation type="submission" date="2014-04" db="EMBL/GenBank/DDBJ databases">
        <authorList>
            <consortium name="DOE Joint Genome Institute"/>
            <person name="Kuo A."/>
            <person name="Kohler A."/>
            <person name="Jargeat P."/>
            <person name="Nagy L.G."/>
            <person name="Floudas D."/>
            <person name="Copeland A."/>
            <person name="Barry K.W."/>
            <person name="Cichocki N."/>
            <person name="Veneault-Fourrey C."/>
            <person name="LaButti K."/>
            <person name="Lindquist E.A."/>
            <person name="Lipzen A."/>
            <person name="Lundell T."/>
            <person name="Morin E."/>
            <person name="Murat C."/>
            <person name="Sun H."/>
            <person name="Tunlid A."/>
            <person name="Henrissat B."/>
            <person name="Grigoriev I.V."/>
            <person name="Hibbett D.S."/>
            <person name="Martin F."/>
            <person name="Nordberg H.P."/>
            <person name="Cantor M.N."/>
            <person name="Hua S.X."/>
        </authorList>
    </citation>
    <scope>NUCLEOTIDE SEQUENCE [LARGE SCALE GENOMIC DNA]</scope>
    <source>
        <strain evidence="6 7">Ve08.2h10</strain>
    </source>
</reference>
<dbReference type="Proteomes" id="UP000054538">
    <property type="component" value="Unassembled WGS sequence"/>
</dbReference>
<organism evidence="6 7">
    <name type="scientific">Paxillus rubicundulus Ve08.2h10</name>
    <dbReference type="NCBI Taxonomy" id="930991"/>
    <lineage>
        <taxon>Eukaryota</taxon>
        <taxon>Fungi</taxon>
        <taxon>Dikarya</taxon>
        <taxon>Basidiomycota</taxon>
        <taxon>Agaricomycotina</taxon>
        <taxon>Agaricomycetes</taxon>
        <taxon>Agaricomycetidae</taxon>
        <taxon>Boletales</taxon>
        <taxon>Paxilineae</taxon>
        <taxon>Paxillaceae</taxon>
        <taxon>Paxillus</taxon>
    </lineage>
</organism>
<dbReference type="GO" id="GO:0043138">
    <property type="term" value="F:3'-5' DNA helicase activity"/>
    <property type="evidence" value="ECO:0007669"/>
    <property type="project" value="UniProtKB-EC"/>
</dbReference>
<dbReference type="SUPFAM" id="SSF52540">
    <property type="entry name" value="P-loop containing nucleoside triphosphate hydrolases"/>
    <property type="match status" value="1"/>
</dbReference>
<proteinExistence type="inferred from homology"/>
<evidence type="ECO:0000256" key="5">
    <source>
        <dbReference type="ARBA" id="ARBA00034808"/>
    </source>
</evidence>
<reference evidence="7" key="2">
    <citation type="submission" date="2015-01" db="EMBL/GenBank/DDBJ databases">
        <title>Evolutionary Origins and Diversification of the Mycorrhizal Mutualists.</title>
        <authorList>
            <consortium name="DOE Joint Genome Institute"/>
            <consortium name="Mycorrhizal Genomics Consortium"/>
            <person name="Kohler A."/>
            <person name="Kuo A."/>
            <person name="Nagy L.G."/>
            <person name="Floudas D."/>
            <person name="Copeland A."/>
            <person name="Barry K.W."/>
            <person name="Cichocki N."/>
            <person name="Veneault-Fourrey C."/>
            <person name="LaButti K."/>
            <person name="Lindquist E.A."/>
            <person name="Lipzen A."/>
            <person name="Lundell T."/>
            <person name="Morin E."/>
            <person name="Murat C."/>
            <person name="Riley R."/>
            <person name="Ohm R."/>
            <person name="Sun H."/>
            <person name="Tunlid A."/>
            <person name="Henrissat B."/>
            <person name="Grigoriev I.V."/>
            <person name="Hibbett D.S."/>
            <person name="Martin F."/>
        </authorList>
    </citation>
    <scope>NUCLEOTIDE SEQUENCE [LARGE SCALE GENOMIC DNA]</scope>
    <source>
        <strain evidence="7">Ve08.2h10</strain>
    </source>
</reference>
<name>A0A0D0DAE9_9AGAM</name>
<dbReference type="HOGENOM" id="CLU_126713_0_1_1"/>
<dbReference type="AlphaFoldDB" id="A0A0D0DAE9"/>
<dbReference type="GO" id="GO:0009378">
    <property type="term" value="F:four-way junction helicase activity"/>
    <property type="evidence" value="ECO:0007669"/>
    <property type="project" value="TreeGrafter"/>
</dbReference>
<accession>A0A0D0DAE9</accession>
<evidence type="ECO:0000256" key="3">
    <source>
        <dbReference type="ARBA" id="ARBA00023235"/>
    </source>
</evidence>
<dbReference type="PANTHER" id="PTHR13710:SF105">
    <property type="entry name" value="ATP-DEPENDENT DNA HELICASE Q1"/>
    <property type="match status" value="1"/>
</dbReference>
<dbReference type="GO" id="GO:0003677">
    <property type="term" value="F:DNA binding"/>
    <property type="evidence" value="ECO:0007669"/>
    <property type="project" value="UniProtKB-KW"/>
</dbReference>
<dbReference type="OrthoDB" id="10261556at2759"/>
<evidence type="ECO:0000256" key="4">
    <source>
        <dbReference type="ARBA" id="ARBA00034617"/>
    </source>
</evidence>
<dbReference type="EMBL" id="KN825908">
    <property type="protein sequence ID" value="KIK80901.1"/>
    <property type="molecule type" value="Genomic_DNA"/>
</dbReference>
<keyword evidence="2" id="KW-0238">DNA-binding</keyword>
<dbReference type="STRING" id="930991.A0A0D0DAE9"/>
<dbReference type="InterPro" id="IPR027417">
    <property type="entry name" value="P-loop_NTPase"/>
</dbReference>
<evidence type="ECO:0000313" key="7">
    <source>
        <dbReference type="Proteomes" id="UP000054538"/>
    </source>
</evidence>
<comment type="catalytic activity">
    <reaction evidence="4">
        <text>Couples ATP hydrolysis with the unwinding of duplex DNA by translocating in the 3'-5' direction.</text>
        <dbReference type="EC" id="5.6.2.4"/>
    </reaction>
</comment>
<keyword evidence="7" id="KW-1185">Reference proteome</keyword>
<evidence type="ECO:0000256" key="1">
    <source>
        <dbReference type="ARBA" id="ARBA00005446"/>
    </source>
</evidence>
<dbReference type="GO" id="GO:0005694">
    <property type="term" value="C:chromosome"/>
    <property type="evidence" value="ECO:0007669"/>
    <property type="project" value="TreeGrafter"/>
</dbReference>
<dbReference type="PANTHER" id="PTHR13710">
    <property type="entry name" value="DNA HELICASE RECQ FAMILY MEMBER"/>
    <property type="match status" value="1"/>
</dbReference>
<dbReference type="GO" id="GO:0005737">
    <property type="term" value="C:cytoplasm"/>
    <property type="evidence" value="ECO:0007669"/>
    <property type="project" value="TreeGrafter"/>
</dbReference>
<dbReference type="GO" id="GO:0006281">
    <property type="term" value="P:DNA repair"/>
    <property type="evidence" value="ECO:0007669"/>
    <property type="project" value="TreeGrafter"/>
</dbReference>
<comment type="similarity">
    <text evidence="1">Belongs to the helicase family. RecQ subfamily.</text>
</comment>
<keyword evidence="3" id="KW-0413">Isomerase</keyword>